<evidence type="ECO:0000256" key="2">
    <source>
        <dbReference type="SAM" id="SignalP"/>
    </source>
</evidence>
<feature type="transmembrane region" description="Helical" evidence="1">
    <location>
        <begin position="254"/>
        <end position="277"/>
    </location>
</feature>
<keyword evidence="1" id="KW-0812">Transmembrane</keyword>
<dbReference type="RefSeq" id="WP_185119450.1">
    <property type="nucleotide sequence ID" value="NZ_JACJVQ010000006.1"/>
</dbReference>
<protein>
    <recommendedName>
        <fullName evidence="5">Histidine kinase N-terminal 7TM region domain-containing protein</fullName>
    </recommendedName>
</protein>
<keyword evidence="2" id="KW-0732">Signal</keyword>
<feature type="transmembrane region" description="Helical" evidence="1">
    <location>
        <begin position="37"/>
        <end position="59"/>
    </location>
</feature>
<sequence length="287" mass="33291">MEAFWSNTIWYCLLALLSILAAIYAFAKTDNAKHWVGFGFAVLGSTFVFETGILTFLNAYKYIPKISSDPFLDSIIGNYFSQFLITVTVLLVLIKKLSRIWRFIIAAAIVGIEEWFLKLGIYEHEWYRTWMTFVLLLFLLWMANVWHIYLARFPNRLVYYLTLFLGASALFSVAIVFIQFTYKIHVFHPVVFPNDYYRNQAVMIVSYRTIIVLLMMILYRAGWRWRWKAIAFAGILGVQALLVEIGIQSFKSGFFFPVSLAEIIGSYACVALIAYWLRQGQASPNFL</sequence>
<organism evidence="3 4">
    <name type="scientific">Cohnella thailandensis</name>
    <dbReference type="NCBI Taxonomy" id="557557"/>
    <lineage>
        <taxon>Bacteria</taxon>
        <taxon>Bacillati</taxon>
        <taxon>Bacillota</taxon>
        <taxon>Bacilli</taxon>
        <taxon>Bacillales</taxon>
        <taxon>Paenibacillaceae</taxon>
        <taxon>Cohnella</taxon>
    </lineage>
</organism>
<feature type="transmembrane region" description="Helical" evidence="1">
    <location>
        <begin position="129"/>
        <end position="151"/>
    </location>
</feature>
<proteinExistence type="predicted"/>
<keyword evidence="4" id="KW-1185">Reference proteome</keyword>
<feature type="transmembrane region" description="Helical" evidence="1">
    <location>
        <begin position="71"/>
        <end position="94"/>
    </location>
</feature>
<comment type="caution">
    <text evidence="3">The sequence shown here is derived from an EMBL/GenBank/DDBJ whole genome shotgun (WGS) entry which is preliminary data.</text>
</comment>
<feature type="transmembrane region" description="Helical" evidence="1">
    <location>
        <begin position="201"/>
        <end position="219"/>
    </location>
</feature>
<accession>A0A841SZK6</accession>
<evidence type="ECO:0000313" key="3">
    <source>
        <dbReference type="EMBL" id="MBB6634221.1"/>
    </source>
</evidence>
<feature type="transmembrane region" description="Helical" evidence="1">
    <location>
        <begin position="100"/>
        <end position="117"/>
    </location>
</feature>
<dbReference type="AlphaFoldDB" id="A0A841SZK6"/>
<keyword evidence="1" id="KW-0472">Membrane</keyword>
<evidence type="ECO:0000313" key="4">
    <source>
        <dbReference type="Proteomes" id="UP000535838"/>
    </source>
</evidence>
<dbReference type="EMBL" id="JACJVQ010000006">
    <property type="protein sequence ID" value="MBB6634221.1"/>
    <property type="molecule type" value="Genomic_DNA"/>
</dbReference>
<evidence type="ECO:0008006" key="5">
    <source>
        <dbReference type="Google" id="ProtNLM"/>
    </source>
</evidence>
<evidence type="ECO:0000256" key="1">
    <source>
        <dbReference type="SAM" id="Phobius"/>
    </source>
</evidence>
<feature type="transmembrane region" description="Helical" evidence="1">
    <location>
        <begin position="225"/>
        <end position="247"/>
    </location>
</feature>
<feature type="transmembrane region" description="Helical" evidence="1">
    <location>
        <begin position="157"/>
        <end position="180"/>
    </location>
</feature>
<dbReference type="Proteomes" id="UP000535838">
    <property type="component" value="Unassembled WGS sequence"/>
</dbReference>
<feature type="chain" id="PRO_5039058514" description="Histidine kinase N-terminal 7TM region domain-containing protein" evidence="2">
    <location>
        <begin position="28"/>
        <end position="287"/>
    </location>
</feature>
<feature type="signal peptide" evidence="2">
    <location>
        <begin position="1"/>
        <end position="27"/>
    </location>
</feature>
<gene>
    <name evidence="3" type="ORF">H7B67_08875</name>
</gene>
<keyword evidence="1" id="KW-1133">Transmembrane helix</keyword>
<name>A0A841SZK6_9BACL</name>
<reference evidence="3 4" key="1">
    <citation type="submission" date="2020-08" db="EMBL/GenBank/DDBJ databases">
        <title>Cohnella phylogeny.</title>
        <authorList>
            <person name="Dunlap C."/>
        </authorList>
    </citation>
    <scope>NUCLEOTIDE SEQUENCE [LARGE SCALE GENOMIC DNA]</scope>
    <source>
        <strain evidence="3 4">DSM 25241</strain>
    </source>
</reference>